<feature type="region of interest" description="Disordered" evidence="1">
    <location>
        <begin position="350"/>
        <end position="375"/>
    </location>
</feature>
<dbReference type="Proteomes" id="UP001500571">
    <property type="component" value="Unassembled WGS sequence"/>
</dbReference>
<keyword evidence="3" id="KW-1185">Reference proteome</keyword>
<accession>A0ABN2RZ41</accession>
<proteinExistence type="predicted"/>
<dbReference type="RefSeq" id="WP_344048609.1">
    <property type="nucleotide sequence ID" value="NZ_BAAAPB010000008.1"/>
</dbReference>
<evidence type="ECO:0000313" key="2">
    <source>
        <dbReference type="EMBL" id="GAA1977538.1"/>
    </source>
</evidence>
<dbReference type="SUPFAM" id="SSF56563">
    <property type="entry name" value="Major capsid protein gp5"/>
    <property type="match status" value="1"/>
</dbReference>
<feature type="region of interest" description="Disordered" evidence="1">
    <location>
        <begin position="160"/>
        <end position="183"/>
    </location>
</feature>
<protein>
    <recommendedName>
        <fullName evidence="4">Phage major capsid protein</fullName>
    </recommendedName>
</protein>
<reference evidence="2 3" key="1">
    <citation type="journal article" date="2019" name="Int. J. Syst. Evol. Microbiol.">
        <title>The Global Catalogue of Microorganisms (GCM) 10K type strain sequencing project: providing services to taxonomists for standard genome sequencing and annotation.</title>
        <authorList>
            <consortium name="The Broad Institute Genomics Platform"/>
            <consortium name="The Broad Institute Genome Sequencing Center for Infectious Disease"/>
            <person name="Wu L."/>
            <person name="Ma J."/>
        </authorList>
    </citation>
    <scope>NUCLEOTIDE SEQUENCE [LARGE SCALE GENOMIC DNA]</scope>
    <source>
        <strain evidence="2 3">JCM 15309</strain>
    </source>
</reference>
<evidence type="ECO:0008006" key="4">
    <source>
        <dbReference type="Google" id="ProtNLM"/>
    </source>
</evidence>
<gene>
    <name evidence="2" type="ORF">GCM10009798_43450</name>
</gene>
<comment type="caution">
    <text evidence="2">The sequence shown here is derived from an EMBL/GenBank/DDBJ whole genome shotgun (WGS) entry which is preliminary data.</text>
</comment>
<organism evidence="2 3">
    <name type="scientific">Nocardioides panacihumi</name>
    <dbReference type="NCBI Taxonomy" id="400774"/>
    <lineage>
        <taxon>Bacteria</taxon>
        <taxon>Bacillati</taxon>
        <taxon>Actinomycetota</taxon>
        <taxon>Actinomycetes</taxon>
        <taxon>Propionibacteriales</taxon>
        <taxon>Nocardioidaceae</taxon>
        <taxon>Nocardioides</taxon>
    </lineage>
</organism>
<evidence type="ECO:0000256" key="1">
    <source>
        <dbReference type="SAM" id="MobiDB-lite"/>
    </source>
</evidence>
<evidence type="ECO:0000313" key="3">
    <source>
        <dbReference type="Proteomes" id="UP001500571"/>
    </source>
</evidence>
<feature type="compositionally biased region" description="Polar residues" evidence="1">
    <location>
        <begin position="350"/>
        <end position="371"/>
    </location>
</feature>
<dbReference type="EMBL" id="BAAAPB010000008">
    <property type="protein sequence ID" value="GAA1977538.1"/>
    <property type="molecule type" value="Genomic_DNA"/>
</dbReference>
<name>A0ABN2RZ41_9ACTN</name>
<sequence>MAELFTFEAATFAVDRESRTLTGVLLPFGEVSRPARDPSSGTTARYSFAEGTIDLPDPGDVVLNYGHDGTSLAAQVGIATDLSATPKGVLAKFKIARTPEGDRVLTLAEDRILRSFSAEVEGEFEPDDDGVHHATATTLTGAAVVPKPAFTGAQITSVAASAAQPRKEPNMGDEQNTQTPEAPDFSAVTDVIKTAISDGFAAFAVPGTREVVPAAGGQVQVNEPLPYRFDGRRAQFSLLDDLKARNYGDHDAAVRLEKFGEEAFEEVDRAASAASNGVAPSFEAVKGAAQFANVTTTNVSTLNPTPTRPELYVPNLYFSRPLWNLVTTGPLDNITSFIIPKFSASSGVVGTHTQGTEPTDGSFSTTSQTVNPAGKSGRVTLNREIVDQGGNPQVDQLIWTEMLQGFYAAIEKDIQAALAAVGNETDLQAGTATSDYALVNKLQQDFAAKQFVAGGDQFTAFASEPTLYGALVAAKDSQNRPLLPILGPTNSDGSLRASYESVQVGSKNITPAWALANANNANIATAAAQRSYWFAPRSVYAWASAPRRLDFEYQVASVVLGIWGYAATGITRNSDVTAYDMTTAD</sequence>